<dbReference type="InterPro" id="IPR002048">
    <property type="entry name" value="EF_hand_dom"/>
</dbReference>
<feature type="domain" description="EF-hand" evidence="1">
    <location>
        <begin position="55"/>
        <end position="90"/>
    </location>
</feature>
<dbReference type="Gene3D" id="1.10.238.10">
    <property type="entry name" value="EF-hand"/>
    <property type="match status" value="1"/>
</dbReference>
<dbReference type="PROSITE" id="PS50222">
    <property type="entry name" value="EF_HAND_2"/>
    <property type="match status" value="1"/>
</dbReference>
<dbReference type="SUPFAM" id="SSF47473">
    <property type="entry name" value="EF-hand"/>
    <property type="match status" value="1"/>
</dbReference>
<dbReference type="InterPro" id="IPR011992">
    <property type="entry name" value="EF-hand-dom_pair"/>
</dbReference>
<dbReference type="GO" id="GO:0005509">
    <property type="term" value="F:calcium ion binding"/>
    <property type="evidence" value="ECO:0007669"/>
    <property type="project" value="InterPro"/>
</dbReference>
<dbReference type="EMBL" id="BBXM02000006">
    <property type="protein sequence ID" value="GIC91427.1"/>
    <property type="molecule type" value="Genomic_DNA"/>
</dbReference>
<sequence>MSGYYAYLKAQEGKAVAQSYAKRDAEEAKKREELRKAYLKELDEKDPNNIFYSIGQIKGLLKAFYEADRNLDGHVTLGELMNVYRPTNQEACDNIHKTFQEAEVDGDNRLSLGEFFILGFIGAERKEGYPQARKIE</sequence>
<organism evidence="2 3">
    <name type="scientific">Aspergillus udagawae</name>
    <dbReference type="NCBI Taxonomy" id="91492"/>
    <lineage>
        <taxon>Eukaryota</taxon>
        <taxon>Fungi</taxon>
        <taxon>Dikarya</taxon>
        <taxon>Ascomycota</taxon>
        <taxon>Pezizomycotina</taxon>
        <taxon>Eurotiomycetes</taxon>
        <taxon>Eurotiomycetidae</taxon>
        <taxon>Eurotiales</taxon>
        <taxon>Aspergillaceae</taxon>
        <taxon>Aspergillus</taxon>
        <taxon>Aspergillus subgen. Fumigati</taxon>
    </lineage>
</organism>
<reference evidence="2" key="1">
    <citation type="journal article" date="2015" name="Genome Announc.">
        <title>Draft Genome Sequence of the Pathogenic Filamentous Fungus Aspergillus udagawae Strain IFM 46973T.</title>
        <authorList>
            <person name="Kusuya Y."/>
            <person name="Takahashi-Nakaguchi A."/>
            <person name="Takahashi H."/>
            <person name="Yaguchi T."/>
        </authorList>
    </citation>
    <scope>NUCLEOTIDE SEQUENCE</scope>
    <source>
        <strain evidence="2">IFM 46973</strain>
    </source>
</reference>
<comment type="caution">
    <text evidence="2">The sequence shown here is derived from an EMBL/GenBank/DDBJ whole genome shotgun (WGS) entry which is preliminary data.</text>
</comment>
<dbReference type="Proteomes" id="UP000036893">
    <property type="component" value="Unassembled WGS sequence"/>
</dbReference>
<dbReference type="RefSeq" id="XP_043148693.1">
    <property type="nucleotide sequence ID" value="XM_043292758.1"/>
</dbReference>
<evidence type="ECO:0000313" key="2">
    <source>
        <dbReference type="EMBL" id="GIC91427.1"/>
    </source>
</evidence>
<dbReference type="AlphaFoldDB" id="A0A8E0QTY0"/>
<evidence type="ECO:0000313" key="3">
    <source>
        <dbReference type="Proteomes" id="UP000036893"/>
    </source>
</evidence>
<dbReference type="GeneID" id="66995347"/>
<accession>A0A8E0QTY0</accession>
<evidence type="ECO:0000259" key="1">
    <source>
        <dbReference type="PROSITE" id="PS50222"/>
    </source>
</evidence>
<proteinExistence type="predicted"/>
<gene>
    <name evidence="2" type="ORF">Aud_007870</name>
</gene>
<protein>
    <recommendedName>
        <fullName evidence="1">EF-hand domain-containing protein</fullName>
    </recommendedName>
</protein>
<name>A0A8E0QTY0_9EURO</name>
<reference evidence="2" key="2">
    <citation type="submission" date="2021-01" db="EMBL/GenBank/DDBJ databases">
        <title>Pan-genome distribution and transcriptional activeness of fungal secondary metabolism genes in Aspergillus section Fumigati.</title>
        <authorList>
            <person name="Takahashi H."/>
            <person name="Umemura M."/>
            <person name="Ninomiya A."/>
            <person name="Kusuya Y."/>
            <person name="Urayama S."/>
            <person name="Shimizu M."/>
            <person name="Watanabe A."/>
            <person name="Kamei K."/>
            <person name="Yaguchi T."/>
            <person name="Hagiwara D."/>
        </authorList>
    </citation>
    <scope>NUCLEOTIDE SEQUENCE</scope>
    <source>
        <strain evidence="2">IFM 46973</strain>
    </source>
</reference>